<organism evidence="6 7">
    <name type="scientific">Romanomermis culicivorax</name>
    <name type="common">Nematode worm</name>
    <dbReference type="NCBI Taxonomy" id="13658"/>
    <lineage>
        <taxon>Eukaryota</taxon>
        <taxon>Metazoa</taxon>
        <taxon>Ecdysozoa</taxon>
        <taxon>Nematoda</taxon>
        <taxon>Enoplea</taxon>
        <taxon>Dorylaimia</taxon>
        <taxon>Mermithida</taxon>
        <taxon>Mermithoidea</taxon>
        <taxon>Mermithidae</taxon>
        <taxon>Romanomermis</taxon>
    </lineage>
</organism>
<feature type="domain" description="Ribosomal protein eL8/eL30/eS12/Gadd45" evidence="5">
    <location>
        <begin position="25"/>
        <end position="118"/>
    </location>
</feature>
<protein>
    <recommendedName>
        <fullName evidence="4">40S ribosomal protein S12</fullName>
    </recommendedName>
</protein>
<dbReference type="Gene3D" id="3.30.1330.30">
    <property type="match status" value="1"/>
</dbReference>
<dbReference type="InterPro" id="IPR029064">
    <property type="entry name" value="Ribosomal_eL30-like_sf"/>
</dbReference>
<dbReference type="SUPFAM" id="SSF55315">
    <property type="entry name" value="L30e-like"/>
    <property type="match status" value="1"/>
</dbReference>
<comment type="similarity">
    <text evidence="1 4">Belongs to the eukaryotic ribosomal protein eS12 family.</text>
</comment>
<dbReference type="GO" id="GO:0003735">
    <property type="term" value="F:structural constituent of ribosome"/>
    <property type="evidence" value="ECO:0007669"/>
    <property type="project" value="InterPro"/>
</dbReference>
<dbReference type="AlphaFoldDB" id="A0A915HYU2"/>
<dbReference type="WBParaSite" id="nRc.2.0.1.t06603-RA">
    <property type="protein sequence ID" value="nRc.2.0.1.t06603-RA"/>
    <property type="gene ID" value="nRc.2.0.1.g06603"/>
</dbReference>
<dbReference type="InterPro" id="IPR047860">
    <property type="entry name" value="Ribosomal_eS12_CS"/>
</dbReference>
<proteinExistence type="inferred from homology"/>
<evidence type="ECO:0000259" key="5">
    <source>
        <dbReference type="Pfam" id="PF01248"/>
    </source>
</evidence>
<dbReference type="Proteomes" id="UP000887565">
    <property type="component" value="Unplaced"/>
</dbReference>
<dbReference type="PANTHER" id="PTHR11843">
    <property type="entry name" value="40S RIBOSOMAL PROTEIN S12"/>
    <property type="match status" value="1"/>
</dbReference>
<keyword evidence="3 4" id="KW-0687">Ribonucleoprotein</keyword>
<dbReference type="PRINTS" id="PR00972">
    <property type="entry name" value="RIBSOMALS12E"/>
</dbReference>
<dbReference type="GO" id="GO:0006412">
    <property type="term" value="P:translation"/>
    <property type="evidence" value="ECO:0007669"/>
    <property type="project" value="InterPro"/>
</dbReference>
<dbReference type="FunFam" id="3.30.1330.30:FF:000005">
    <property type="entry name" value="40S ribosomal protein S12"/>
    <property type="match status" value="1"/>
</dbReference>
<evidence type="ECO:0000313" key="7">
    <source>
        <dbReference type="WBParaSite" id="nRc.2.0.1.t06603-RA"/>
    </source>
</evidence>
<dbReference type="InterPro" id="IPR000530">
    <property type="entry name" value="Ribosomal_eS12"/>
</dbReference>
<keyword evidence="2 4" id="KW-0689">Ribosomal protein</keyword>
<evidence type="ECO:0000256" key="3">
    <source>
        <dbReference type="ARBA" id="ARBA00023274"/>
    </source>
</evidence>
<name>A0A915HYU2_ROMCU</name>
<accession>A0A915HYU2</accession>
<evidence type="ECO:0000313" key="6">
    <source>
        <dbReference type="Proteomes" id="UP000887565"/>
    </source>
</evidence>
<dbReference type="InterPro" id="IPR004038">
    <property type="entry name" value="Ribosomal_eL8/eL30/eS12/Gad45"/>
</dbReference>
<evidence type="ECO:0000256" key="1">
    <source>
        <dbReference type="ARBA" id="ARBA00005824"/>
    </source>
</evidence>
<reference evidence="7" key="1">
    <citation type="submission" date="2022-11" db="UniProtKB">
        <authorList>
            <consortium name="WormBaseParasite"/>
        </authorList>
    </citation>
    <scope>IDENTIFICATION</scope>
</reference>
<sequence>MSAEGDVVPPTATTEPTGPMDLKTALQEVLKAALISDGLARGLHEAAKALDKRVAHLCVLAENCDEPMYSKLVEALCATHQIPIIKVKDKKVLGEWVGLCKFDREGKARKVVQCSCVAVKDYGKESSAHEVLREYFENQKK</sequence>
<dbReference type="GO" id="GO:0022626">
    <property type="term" value="C:cytosolic ribosome"/>
    <property type="evidence" value="ECO:0007669"/>
    <property type="project" value="UniProtKB-ARBA"/>
</dbReference>
<evidence type="ECO:0000256" key="4">
    <source>
        <dbReference type="RuleBase" id="RU000670"/>
    </source>
</evidence>
<dbReference type="OMA" id="CAEHQIP"/>
<evidence type="ECO:0000256" key="2">
    <source>
        <dbReference type="ARBA" id="ARBA00022980"/>
    </source>
</evidence>
<dbReference type="Pfam" id="PF01248">
    <property type="entry name" value="Ribosomal_L7Ae"/>
    <property type="match status" value="1"/>
</dbReference>
<keyword evidence="6" id="KW-1185">Reference proteome</keyword>
<dbReference type="GO" id="GO:0015935">
    <property type="term" value="C:small ribosomal subunit"/>
    <property type="evidence" value="ECO:0007669"/>
    <property type="project" value="UniProtKB-ARBA"/>
</dbReference>
<dbReference type="PROSITE" id="PS01189">
    <property type="entry name" value="RIBOSOMAL_S12E"/>
    <property type="match status" value="1"/>
</dbReference>